<dbReference type="AlphaFoldDB" id="A0A317YJN3"/>
<reference evidence="1" key="1">
    <citation type="journal article" date="2018" name="Nat. Genet.">
        <title>Extensive intraspecific gene order and gene structural variations between Mo17 and other maize genomes.</title>
        <authorList>
            <person name="Sun S."/>
            <person name="Zhou Y."/>
            <person name="Chen J."/>
            <person name="Shi J."/>
            <person name="Zhao H."/>
            <person name="Zhao H."/>
            <person name="Song W."/>
            <person name="Zhang M."/>
            <person name="Cui Y."/>
            <person name="Dong X."/>
            <person name="Liu H."/>
            <person name="Ma X."/>
            <person name="Jiao Y."/>
            <person name="Wang B."/>
            <person name="Wei X."/>
            <person name="Stein J.C."/>
            <person name="Glaubitz J.C."/>
            <person name="Lu F."/>
            <person name="Yu G."/>
            <person name="Liang C."/>
            <person name="Fengler K."/>
            <person name="Li B."/>
            <person name="Rafalski A."/>
            <person name="Schnable P.S."/>
            <person name="Ware D.H."/>
            <person name="Buckler E.S."/>
            <person name="Lai J."/>
        </authorList>
    </citation>
    <scope>NUCLEOTIDE SEQUENCE [LARGE SCALE GENOMIC DNA]</scope>
    <source>
        <tissue evidence="1">Seedling</tissue>
    </source>
</reference>
<protein>
    <submittedName>
        <fullName evidence="1">Uncharacterized protein</fullName>
    </submittedName>
</protein>
<proteinExistence type="predicted"/>
<comment type="caution">
    <text evidence="1">The sequence shown here is derived from an EMBL/GenBank/DDBJ whole genome shotgun (WGS) entry which is preliminary data.</text>
</comment>
<sequence>MACHRFFFFLKHPWELCVISLRKKGTKCTAPHIKDTESTTALQNLYYLFFLL</sequence>
<name>A0A317YJN3_MAIZE</name>
<organism evidence="1">
    <name type="scientific">Zea mays</name>
    <name type="common">Maize</name>
    <dbReference type="NCBI Taxonomy" id="4577"/>
    <lineage>
        <taxon>Eukaryota</taxon>
        <taxon>Viridiplantae</taxon>
        <taxon>Streptophyta</taxon>
        <taxon>Embryophyta</taxon>
        <taxon>Tracheophyta</taxon>
        <taxon>Spermatophyta</taxon>
        <taxon>Magnoliopsida</taxon>
        <taxon>Liliopsida</taxon>
        <taxon>Poales</taxon>
        <taxon>Poaceae</taxon>
        <taxon>PACMAD clade</taxon>
        <taxon>Panicoideae</taxon>
        <taxon>Andropogonodae</taxon>
        <taxon>Andropogoneae</taxon>
        <taxon>Tripsacinae</taxon>
        <taxon>Zea</taxon>
    </lineage>
</organism>
<gene>
    <name evidence="1" type="ORF">Zm00014a_019839</name>
</gene>
<accession>A0A317YJN3</accession>
<dbReference type="EMBL" id="NCVQ01000001">
    <property type="protein sequence ID" value="PWZ57872.1"/>
    <property type="molecule type" value="Genomic_DNA"/>
</dbReference>
<dbReference type="Proteomes" id="UP000251960">
    <property type="component" value="Chromosome 1"/>
</dbReference>
<evidence type="ECO:0000313" key="1">
    <source>
        <dbReference type="EMBL" id="PWZ57872.1"/>
    </source>
</evidence>